<comment type="caution">
    <text evidence="1">The sequence shown here is derived from an EMBL/GenBank/DDBJ whole genome shotgun (WGS) entry which is preliminary data.</text>
</comment>
<evidence type="ECO:0000313" key="1">
    <source>
        <dbReference type="EMBL" id="KAJ5087534.1"/>
    </source>
</evidence>
<dbReference type="AlphaFoldDB" id="A0A9W9ETD8"/>
<dbReference type="EMBL" id="JAPQKH010000007">
    <property type="protein sequence ID" value="KAJ5087534.1"/>
    <property type="molecule type" value="Genomic_DNA"/>
</dbReference>
<evidence type="ECO:0000313" key="2">
    <source>
        <dbReference type="Proteomes" id="UP001149165"/>
    </source>
</evidence>
<organism evidence="1 2">
    <name type="scientific">Penicillium angulare</name>
    <dbReference type="NCBI Taxonomy" id="116970"/>
    <lineage>
        <taxon>Eukaryota</taxon>
        <taxon>Fungi</taxon>
        <taxon>Dikarya</taxon>
        <taxon>Ascomycota</taxon>
        <taxon>Pezizomycotina</taxon>
        <taxon>Eurotiomycetes</taxon>
        <taxon>Eurotiomycetidae</taxon>
        <taxon>Eurotiales</taxon>
        <taxon>Aspergillaceae</taxon>
        <taxon>Penicillium</taxon>
    </lineage>
</organism>
<dbReference type="Proteomes" id="UP001149165">
    <property type="component" value="Unassembled WGS sequence"/>
</dbReference>
<protein>
    <submittedName>
        <fullName evidence="1">Uncharacterized protein</fullName>
    </submittedName>
</protein>
<dbReference type="PANTHER" id="PTHR38111:SF11">
    <property type="entry name" value="TRANSCRIPTION FACTOR DOMAIN-CONTAINING PROTEIN-RELATED"/>
    <property type="match status" value="1"/>
</dbReference>
<reference evidence="1" key="1">
    <citation type="submission" date="2022-11" db="EMBL/GenBank/DDBJ databases">
        <authorList>
            <person name="Petersen C."/>
        </authorList>
    </citation>
    <scope>NUCLEOTIDE SEQUENCE</scope>
    <source>
        <strain evidence="1">IBT 30069</strain>
    </source>
</reference>
<dbReference type="InterPro" id="IPR053178">
    <property type="entry name" value="Osmoadaptation_assoc"/>
</dbReference>
<name>A0A9W9ETD8_9EURO</name>
<keyword evidence="2" id="KW-1185">Reference proteome</keyword>
<dbReference type="InterPro" id="IPR021858">
    <property type="entry name" value="Fun_TF"/>
</dbReference>
<dbReference type="Pfam" id="PF11951">
    <property type="entry name" value="Fungal_trans_2"/>
    <property type="match status" value="1"/>
</dbReference>
<dbReference type="PANTHER" id="PTHR38111">
    <property type="entry name" value="ZN(2)-C6 FUNGAL-TYPE DOMAIN-CONTAINING PROTEIN-RELATED"/>
    <property type="match status" value="1"/>
</dbReference>
<proteinExistence type="predicted"/>
<accession>A0A9W9ETD8</accession>
<sequence length="406" mass="46150">MDLPPHLNSASIYLDGMFDTFLRAYQPSSSILHPAHRANIATPAASWIRVAIALPNRGSLLTLALQALCMTKTARVFGDQVLLRQGMTEHGRALRMLQHVINDKSQAISDRTQAAIRVLGMYELHEGTIGSVVGWTRHQEAVDQLVQLRGPSHGEYESELGQALLSEARRSAMMRGVQFFKGSFFSEERWLSEPWGDKPKDYIQQLYDIGIVLPSICEQLREIKDLRKDPRREQIKQICQHLDSRFHEWHDDFLNIFPVQPYWEQPMELMPQSADISPSRFRTSFGFLNLHIADAMASFWSLRILLHTILRGLSVAEGTVSQESGTKIMTCACNIVKSVPYFTQPTTGFQGMHWIIFPLKAALSAFRQLGWDNEWQWSKGVLVVLKNRGISYGGDVVEVQWGTRDI</sequence>
<dbReference type="OrthoDB" id="3525185at2759"/>
<reference evidence="1" key="2">
    <citation type="journal article" date="2023" name="IMA Fungus">
        <title>Comparative genomic study of the Penicillium genus elucidates a diverse pangenome and 15 lateral gene transfer events.</title>
        <authorList>
            <person name="Petersen C."/>
            <person name="Sorensen T."/>
            <person name="Nielsen M.R."/>
            <person name="Sondergaard T.E."/>
            <person name="Sorensen J.L."/>
            <person name="Fitzpatrick D.A."/>
            <person name="Frisvad J.C."/>
            <person name="Nielsen K.L."/>
        </authorList>
    </citation>
    <scope>NUCLEOTIDE SEQUENCE</scope>
    <source>
        <strain evidence="1">IBT 30069</strain>
    </source>
</reference>
<gene>
    <name evidence="1" type="ORF">N7456_011150</name>
</gene>